<comment type="caution">
    <text evidence="8">The sequence shown here is derived from an EMBL/GenBank/DDBJ whole genome shotgun (WGS) entry which is preliminary data.</text>
</comment>
<evidence type="ECO:0000256" key="3">
    <source>
        <dbReference type="ARBA" id="ARBA00022448"/>
    </source>
</evidence>
<keyword evidence="6 7" id="KW-0472">Membrane</keyword>
<evidence type="ECO:0000256" key="1">
    <source>
        <dbReference type="ARBA" id="ARBA00004141"/>
    </source>
</evidence>
<dbReference type="STRING" id="157652.A0A371G9X2"/>
<evidence type="ECO:0000313" key="9">
    <source>
        <dbReference type="Proteomes" id="UP000257109"/>
    </source>
</evidence>
<name>A0A371G9X2_MUCPR</name>
<gene>
    <name evidence="8" type="ORF">CR513_31223</name>
</gene>
<evidence type="ECO:0000256" key="2">
    <source>
        <dbReference type="ARBA" id="ARBA00007015"/>
    </source>
</evidence>
<dbReference type="PANTHER" id="PTHR31585">
    <property type="entry name" value="FOLATE-BIOPTERIN TRANSPORTER 1, CHLOROPLASTIC"/>
    <property type="match status" value="1"/>
</dbReference>
<feature type="transmembrane region" description="Helical" evidence="7">
    <location>
        <begin position="27"/>
        <end position="47"/>
    </location>
</feature>
<organism evidence="8 9">
    <name type="scientific">Mucuna pruriens</name>
    <name type="common">Velvet bean</name>
    <name type="synonym">Dolichos pruriens</name>
    <dbReference type="NCBI Taxonomy" id="157652"/>
    <lineage>
        <taxon>Eukaryota</taxon>
        <taxon>Viridiplantae</taxon>
        <taxon>Streptophyta</taxon>
        <taxon>Embryophyta</taxon>
        <taxon>Tracheophyta</taxon>
        <taxon>Spermatophyta</taxon>
        <taxon>Magnoliopsida</taxon>
        <taxon>eudicotyledons</taxon>
        <taxon>Gunneridae</taxon>
        <taxon>Pentapetalae</taxon>
        <taxon>rosids</taxon>
        <taxon>fabids</taxon>
        <taxon>Fabales</taxon>
        <taxon>Fabaceae</taxon>
        <taxon>Papilionoideae</taxon>
        <taxon>50 kb inversion clade</taxon>
        <taxon>NPAAA clade</taxon>
        <taxon>indigoferoid/millettioid clade</taxon>
        <taxon>Phaseoleae</taxon>
        <taxon>Mucuna</taxon>
    </lineage>
</organism>
<dbReference type="AlphaFoldDB" id="A0A371G9X2"/>
<dbReference type="InterPro" id="IPR039309">
    <property type="entry name" value="BT1"/>
</dbReference>
<sequence length="190" mass="21150">MLGFFDLWWNCEPHFTGSLLDAYGVRFAFGITTLLPWLAPTVVGLVKEQPMFNTTREKNLLFVGFTLEFLVCVELVTSISSLLSVGLYNGFMKNVPLWKIFLTTTLLGSALGITQVFLVTRLNQMFGISDEWFAIGDSLTHCFESDFFMPVILLVARLCPEGMETTLFAILMSLSNDGSVVGWGGGEYSK</sequence>
<evidence type="ECO:0000256" key="5">
    <source>
        <dbReference type="ARBA" id="ARBA00022989"/>
    </source>
</evidence>
<keyword evidence="4 7" id="KW-0812">Transmembrane</keyword>
<keyword evidence="3" id="KW-0813">Transport</keyword>
<proteinExistence type="inferred from homology"/>
<evidence type="ECO:0000256" key="4">
    <source>
        <dbReference type="ARBA" id="ARBA00022692"/>
    </source>
</evidence>
<accession>A0A371G9X2</accession>
<dbReference type="GO" id="GO:0016020">
    <property type="term" value="C:membrane"/>
    <property type="evidence" value="ECO:0007669"/>
    <property type="project" value="UniProtKB-SubCell"/>
</dbReference>
<feature type="transmembrane region" description="Helical" evidence="7">
    <location>
        <begin position="100"/>
        <end position="119"/>
    </location>
</feature>
<keyword evidence="9" id="KW-1185">Reference proteome</keyword>
<dbReference type="OrthoDB" id="754047at2759"/>
<dbReference type="Pfam" id="PF03092">
    <property type="entry name" value="BT1"/>
    <property type="match status" value="1"/>
</dbReference>
<dbReference type="InterPro" id="IPR036259">
    <property type="entry name" value="MFS_trans_sf"/>
</dbReference>
<feature type="transmembrane region" description="Helical" evidence="7">
    <location>
        <begin position="59"/>
        <end position="88"/>
    </location>
</feature>
<comment type="similarity">
    <text evidence="2">Belongs to the major facilitator superfamily. Folate-biopterin transporter (TC 2.A.71) family.</text>
</comment>
<evidence type="ECO:0000313" key="8">
    <source>
        <dbReference type="EMBL" id="RDX87319.1"/>
    </source>
</evidence>
<dbReference type="PANTHER" id="PTHR31585:SF0">
    <property type="entry name" value="FOLATE-BIOPTERIN TRANSPORTER 1, CHLOROPLASTIC"/>
    <property type="match status" value="1"/>
</dbReference>
<protein>
    <submittedName>
        <fullName evidence="8">Folate-biopterin transporter 1, chloroplastic</fullName>
    </submittedName>
</protein>
<evidence type="ECO:0000256" key="7">
    <source>
        <dbReference type="SAM" id="Phobius"/>
    </source>
</evidence>
<dbReference type="Proteomes" id="UP000257109">
    <property type="component" value="Unassembled WGS sequence"/>
</dbReference>
<reference evidence="8" key="1">
    <citation type="submission" date="2018-05" db="EMBL/GenBank/DDBJ databases">
        <title>Draft genome of Mucuna pruriens seed.</title>
        <authorList>
            <person name="Nnadi N.E."/>
            <person name="Vos R."/>
            <person name="Hasami M.H."/>
            <person name="Devisetty U.K."/>
            <person name="Aguiy J.C."/>
        </authorList>
    </citation>
    <scope>NUCLEOTIDE SEQUENCE [LARGE SCALE GENOMIC DNA]</scope>
    <source>
        <strain evidence="8">JCA_2017</strain>
    </source>
</reference>
<keyword evidence="5 7" id="KW-1133">Transmembrane helix</keyword>
<feature type="non-terminal residue" evidence="8">
    <location>
        <position position="1"/>
    </location>
</feature>
<evidence type="ECO:0000256" key="6">
    <source>
        <dbReference type="ARBA" id="ARBA00023136"/>
    </source>
</evidence>
<dbReference type="EMBL" id="QJKJ01006264">
    <property type="protein sequence ID" value="RDX87319.1"/>
    <property type="molecule type" value="Genomic_DNA"/>
</dbReference>
<comment type="subcellular location">
    <subcellularLocation>
        <location evidence="1">Membrane</location>
        <topology evidence="1">Multi-pass membrane protein</topology>
    </subcellularLocation>
</comment>
<dbReference type="SUPFAM" id="SSF103473">
    <property type="entry name" value="MFS general substrate transporter"/>
    <property type="match status" value="1"/>
</dbReference>